<evidence type="ECO:0000259" key="1">
    <source>
        <dbReference type="Pfam" id="PF13474"/>
    </source>
</evidence>
<dbReference type="InterPro" id="IPR037401">
    <property type="entry name" value="SnoaL-like"/>
</dbReference>
<dbReference type="Gene3D" id="3.10.450.50">
    <property type="match status" value="1"/>
</dbReference>
<dbReference type="Proteomes" id="UP000192674">
    <property type="component" value="Unassembled WGS sequence"/>
</dbReference>
<dbReference type="EMBL" id="FWXV01000005">
    <property type="protein sequence ID" value="SMD19391.1"/>
    <property type="molecule type" value="Genomic_DNA"/>
</dbReference>
<protein>
    <recommendedName>
        <fullName evidence="1">SnoaL-like domain-containing protein</fullName>
    </recommendedName>
</protein>
<dbReference type="AlphaFoldDB" id="A0A1Y5XYQ6"/>
<dbReference type="Pfam" id="PF13474">
    <property type="entry name" value="SnoaL_3"/>
    <property type="match status" value="1"/>
</dbReference>
<dbReference type="InterPro" id="IPR011944">
    <property type="entry name" value="Steroid_delta5-4_isomerase"/>
</dbReference>
<name>A0A1Y5XYQ6_KIBAR</name>
<evidence type="ECO:0000313" key="2">
    <source>
        <dbReference type="EMBL" id="SMD19391.1"/>
    </source>
</evidence>
<keyword evidence="3" id="KW-1185">Reference proteome</keyword>
<dbReference type="InterPro" id="IPR032710">
    <property type="entry name" value="NTF2-like_dom_sf"/>
</dbReference>
<dbReference type="RefSeq" id="WP_084430283.1">
    <property type="nucleotide sequence ID" value="NZ_FWXV01000005.1"/>
</dbReference>
<evidence type="ECO:0000313" key="3">
    <source>
        <dbReference type="Proteomes" id="UP000192674"/>
    </source>
</evidence>
<organism evidence="2 3">
    <name type="scientific">Kibdelosporangium aridum</name>
    <dbReference type="NCBI Taxonomy" id="2030"/>
    <lineage>
        <taxon>Bacteria</taxon>
        <taxon>Bacillati</taxon>
        <taxon>Actinomycetota</taxon>
        <taxon>Actinomycetes</taxon>
        <taxon>Pseudonocardiales</taxon>
        <taxon>Pseudonocardiaceae</taxon>
        <taxon>Kibdelosporangium</taxon>
    </lineage>
</organism>
<proteinExistence type="predicted"/>
<sequence>MTHQEISALWDVMSEAWAAGDAQAFATVFDPEVEFVTVRGEEHHGRDAVEKSHAALFTTIYQGTLLKPEVRLVRELAEGLCLVHATTTVYPAGITTHAQAVVRCGRAGWSIVAFHNMIPGGTR</sequence>
<feature type="domain" description="SnoaL-like" evidence="1">
    <location>
        <begin position="6"/>
        <end position="115"/>
    </location>
</feature>
<dbReference type="SUPFAM" id="SSF54427">
    <property type="entry name" value="NTF2-like"/>
    <property type="match status" value="1"/>
</dbReference>
<gene>
    <name evidence="2" type="ORF">SAMN05661093_06134</name>
</gene>
<reference evidence="2 3" key="1">
    <citation type="submission" date="2017-04" db="EMBL/GenBank/DDBJ databases">
        <authorList>
            <person name="Afonso C.L."/>
            <person name="Miller P.J."/>
            <person name="Scott M.A."/>
            <person name="Spackman E."/>
            <person name="Goraichik I."/>
            <person name="Dimitrov K.M."/>
            <person name="Suarez D.L."/>
            <person name="Swayne D.E."/>
        </authorList>
    </citation>
    <scope>NUCLEOTIDE SEQUENCE [LARGE SCALE GENOMIC DNA]</scope>
    <source>
        <strain evidence="2 3">DSM 43828</strain>
    </source>
</reference>
<dbReference type="OrthoDB" id="582247at2"/>
<dbReference type="NCBIfam" id="TIGR02246">
    <property type="entry name" value="SgcJ/EcaC family oxidoreductase"/>
    <property type="match status" value="1"/>
</dbReference>
<accession>A0A1Y5XYQ6</accession>